<dbReference type="GeneID" id="106818553"/>
<feature type="chain" id="PRO_5045022259" evidence="4">
    <location>
        <begin position="21"/>
        <end position="91"/>
    </location>
</feature>
<evidence type="ECO:0000256" key="2">
    <source>
        <dbReference type="ARBA" id="ARBA00022525"/>
    </source>
</evidence>
<gene>
    <name evidence="6 7" type="primary">LOC106818553</name>
</gene>
<dbReference type="Pfam" id="PF02819">
    <property type="entry name" value="Toxin_9"/>
    <property type="match status" value="1"/>
</dbReference>
<dbReference type="RefSeq" id="XP_014678767.1">
    <property type="nucleotide sequence ID" value="XM_014823281.1"/>
</dbReference>
<accession>A0ABM1F308</accession>
<keyword evidence="3" id="KW-1015">Disulfide bond</keyword>
<evidence type="ECO:0000256" key="4">
    <source>
        <dbReference type="SAM" id="SignalP"/>
    </source>
</evidence>
<sequence>MQRIFAAFLALVLLVAVVASVPLDEEENALPDQEDLMALETYLQNIDKRSCMTRGRCSYSRNDCCRGYICKCNLFKQNCKCERKGIFGWGK</sequence>
<name>A0ABM1F308_PRICU</name>
<keyword evidence="2" id="KW-0964">Secreted</keyword>
<dbReference type="Proteomes" id="UP000695022">
    <property type="component" value="Unplaced"/>
</dbReference>
<dbReference type="Gene3D" id="4.10.40.10">
    <property type="match status" value="1"/>
</dbReference>
<dbReference type="CDD" id="cd12960">
    <property type="entry name" value="Spider_toxin"/>
    <property type="match status" value="1"/>
</dbReference>
<feature type="signal peptide" evidence="4">
    <location>
        <begin position="1"/>
        <end position="20"/>
    </location>
</feature>
<evidence type="ECO:0000313" key="7">
    <source>
        <dbReference type="RefSeq" id="XP_014678829.1"/>
    </source>
</evidence>
<dbReference type="SUPFAM" id="SSF57059">
    <property type="entry name" value="omega toxin-like"/>
    <property type="match status" value="1"/>
</dbReference>
<evidence type="ECO:0000256" key="1">
    <source>
        <dbReference type="ARBA" id="ARBA00004613"/>
    </source>
</evidence>
<comment type="subcellular location">
    <subcellularLocation>
        <location evidence="1">Secreted</location>
    </subcellularLocation>
</comment>
<organism evidence="5 7">
    <name type="scientific">Priapulus caudatus</name>
    <name type="common">Priapulid worm</name>
    <dbReference type="NCBI Taxonomy" id="37621"/>
    <lineage>
        <taxon>Eukaryota</taxon>
        <taxon>Metazoa</taxon>
        <taxon>Ecdysozoa</taxon>
        <taxon>Scalidophora</taxon>
        <taxon>Priapulida</taxon>
        <taxon>Priapulimorpha</taxon>
        <taxon>Priapulimorphida</taxon>
        <taxon>Priapulidae</taxon>
        <taxon>Priapulus</taxon>
    </lineage>
</organism>
<dbReference type="RefSeq" id="XP_014678829.1">
    <property type="nucleotide sequence ID" value="XM_014823343.1"/>
</dbReference>
<reference evidence="6 7" key="1">
    <citation type="submission" date="2025-05" db="UniProtKB">
        <authorList>
            <consortium name="RefSeq"/>
        </authorList>
    </citation>
    <scope>IDENTIFICATION</scope>
</reference>
<dbReference type="InterPro" id="IPR004169">
    <property type="entry name" value="Spidertoxin"/>
</dbReference>
<proteinExistence type="predicted"/>
<protein>
    <submittedName>
        <fullName evidence="6 7">Omega-agatoxin-Aa4b-like</fullName>
    </submittedName>
</protein>
<keyword evidence="5" id="KW-1185">Reference proteome</keyword>
<keyword evidence="4" id="KW-0732">Signal</keyword>
<evidence type="ECO:0000256" key="3">
    <source>
        <dbReference type="ARBA" id="ARBA00023157"/>
    </source>
</evidence>
<evidence type="ECO:0000313" key="6">
    <source>
        <dbReference type="RefSeq" id="XP_014678767.1"/>
    </source>
</evidence>
<evidence type="ECO:0000313" key="5">
    <source>
        <dbReference type="Proteomes" id="UP000695022"/>
    </source>
</evidence>